<feature type="transmembrane region" description="Helical" evidence="6">
    <location>
        <begin position="187"/>
        <end position="209"/>
    </location>
</feature>
<feature type="transmembrane region" description="Helical" evidence="6">
    <location>
        <begin position="379"/>
        <end position="398"/>
    </location>
</feature>
<evidence type="ECO:0000256" key="1">
    <source>
        <dbReference type="ARBA" id="ARBA00004141"/>
    </source>
</evidence>
<organism evidence="7 8">
    <name type="scientific">Castilleja foliolosa</name>
    <dbReference type="NCBI Taxonomy" id="1961234"/>
    <lineage>
        <taxon>Eukaryota</taxon>
        <taxon>Viridiplantae</taxon>
        <taxon>Streptophyta</taxon>
        <taxon>Embryophyta</taxon>
        <taxon>Tracheophyta</taxon>
        <taxon>Spermatophyta</taxon>
        <taxon>Magnoliopsida</taxon>
        <taxon>eudicotyledons</taxon>
        <taxon>Gunneridae</taxon>
        <taxon>Pentapetalae</taxon>
        <taxon>asterids</taxon>
        <taxon>lamiids</taxon>
        <taxon>Lamiales</taxon>
        <taxon>Orobanchaceae</taxon>
        <taxon>Pedicularideae</taxon>
        <taxon>Castillejinae</taxon>
        <taxon>Castilleja</taxon>
    </lineage>
</organism>
<feature type="transmembrane region" description="Helical" evidence="6">
    <location>
        <begin position="74"/>
        <end position="93"/>
    </location>
</feature>
<dbReference type="CDD" id="cd13132">
    <property type="entry name" value="MATE_eukaryotic"/>
    <property type="match status" value="1"/>
</dbReference>
<dbReference type="GO" id="GO:0016020">
    <property type="term" value="C:membrane"/>
    <property type="evidence" value="ECO:0007669"/>
    <property type="project" value="UniProtKB-SubCell"/>
</dbReference>
<evidence type="ECO:0000256" key="3">
    <source>
        <dbReference type="ARBA" id="ARBA00022692"/>
    </source>
</evidence>
<evidence type="ECO:0000256" key="4">
    <source>
        <dbReference type="ARBA" id="ARBA00022989"/>
    </source>
</evidence>
<dbReference type="NCBIfam" id="TIGR00797">
    <property type="entry name" value="matE"/>
    <property type="match status" value="1"/>
</dbReference>
<keyword evidence="3 6" id="KW-0812">Transmembrane</keyword>
<dbReference type="Pfam" id="PF01554">
    <property type="entry name" value="MatE"/>
    <property type="match status" value="2"/>
</dbReference>
<evidence type="ECO:0000313" key="7">
    <source>
        <dbReference type="EMBL" id="KAL3653548.1"/>
    </source>
</evidence>
<name>A0ABD3EGJ9_9LAMI</name>
<comment type="subcellular location">
    <subcellularLocation>
        <location evidence="1">Membrane</location>
        <topology evidence="1">Multi-pass membrane protein</topology>
    </subcellularLocation>
</comment>
<dbReference type="AlphaFoldDB" id="A0ABD3EGJ9"/>
<sequence>MEAPLLDRHISGELIGVDGDYLPARGLNEWWRVFCIETAKLWRIGGPIAFQILCQYGINSVTTMFVGHIGDIELSAFSIAVSVIGTFSFGFMLGMGSALETLCGQAFGAGQVHMLGIYMQRSVIILFTTCILLLPLYIFATPVLKLLGQEDDIADPAGVYTLLIVPQLFSLAVTFPTQKFLQAQSKVSVLAWIAVLSLVSQVFLCWLFIDVLGWGVTGATLAFDITGWGTAIAQSVYVVGWCKDGWKGFSWSAFNEIWGFVRLSLASAVMLCLEIWYMMSIIVLTGHLDNAVTAVGSLSICMNVNGWESMVFIGINAAISVRVSNELGLGHPRAAKYSVYSTVFQSLLIGLLCMIIILVTRNHFSIIFTSSKDMQRAVAHLSGLLGITMVLNSVQPVISGVAVGGGWQALVAYINLACYYIFGLPLGYILGYVANLGVVGLWGGMIAGTASQTLLLLLVLYKTNWNKEVEQTTERMRKWGGQDIATEKSAIGKLPIRNGKH</sequence>
<keyword evidence="8" id="KW-1185">Reference proteome</keyword>
<comment type="caution">
    <text evidence="7">The sequence shown here is derived from an EMBL/GenBank/DDBJ whole genome shotgun (WGS) entry which is preliminary data.</text>
</comment>
<feature type="transmembrane region" description="Helical" evidence="6">
    <location>
        <begin position="263"/>
        <end position="286"/>
    </location>
</feature>
<evidence type="ECO:0000313" key="8">
    <source>
        <dbReference type="Proteomes" id="UP001632038"/>
    </source>
</evidence>
<feature type="transmembrane region" description="Helical" evidence="6">
    <location>
        <begin position="410"/>
        <end position="433"/>
    </location>
</feature>
<feature type="transmembrane region" description="Helical" evidence="6">
    <location>
        <begin position="337"/>
        <end position="359"/>
    </location>
</feature>
<dbReference type="PANTHER" id="PTHR11206">
    <property type="entry name" value="MULTIDRUG RESISTANCE PROTEIN"/>
    <property type="match status" value="1"/>
</dbReference>
<dbReference type="InterPro" id="IPR045069">
    <property type="entry name" value="MATE_euk"/>
</dbReference>
<evidence type="ECO:0000256" key="6">
    <source>
        <dbReference type="RuleBase" id="RU004914"/>
    </source>
</evidence>
<dbReference type="InterPro" id="IPR002528">
    <property type="entry name" value="MATE_fam"/>
</dbReference>
<reference evidence="8" key="1">
    <citation type="journal article" date="2024" name="IScience">
        <title>Strigolactones Initiate the Formation of Haustorium-like Structures in Castilleja.</title>
        <authorList>
            <person name="Buerger M."/>
            <person name="Peterson D."/>
            <person name="Chory J."/>
        </authorList>
    </citation>
    <scope>NUCLEOTIDE SEQUENCE [LARGE SCALE GENOMIC DNA]</scope>
</reference>
<evidence type="ECO:0000256" key="2">
    <source>
        <dbReference type="ARBA" id="ARBA00010199"/>
    </source>
</evidence>
<protein>
    <recommendedName>
        <fullName evidence="6">Protein DETOXIFICATION</fullName>
    </recommendedName>
    <alternativeName>
        <fullName evidence="6">Multidrug and toxic compound extrusion protein</fullName>
    </alternativeName>
</protein>
<comment type="similarity">
    <text evidence="2 6">Belongs to the multi antimicrobial extrusion (MATE) (TC 2.A.66.1) family.</text>
</comment>
<proteinExistence type="inferred from homology"/>
<dbReference type="EMBL" id="JAVIJP010000005">
    <property type="protein sequence ID" value="KAL3653548.1"/>
    <property type="molecule type" value="Genomic_DNA"/>
</dbReference>
<feature type="transmembrane region" description="Helical" evidence="6">
    <location>
        <begin position="157"/>
        <end position="175"/>
    </location>
</feature>
<feature type="transmembrane region" description="Helical" evidence="6">
    <location>
        <begin position="123"/>
        <end position="145"/>
    </location>
</feature>
<keyword evidence="4 6" id="KW-1133">Transmembrane helix</keyword>
<feature type="transmembrane region" description="Helical" evidence="6">
    <location>
        <begin position="221"/>
        <end position="242"/>
    </location>
</feature>
<dbReference type="Proteomes" id="UP001632038">
    <property type="component" value="Unassembled WGS sequence"/>
</dbReference>
<feature type="transmembrane region" description="Helical" evidence="6">
    <location>
        <begin position="439"/>
        <end position="461"/>
    </location>
</feature>
<keyword evidence="5 6" id="KW-0472">Membrane</keyword>
<accession>A0ABD3EGJ9</accession>
<evidence type="ECO:0000256" key="5">
    <source>
        <dbReference type="ARBA" id="ARBA00023136"/>
    </source>
</evidence>
<gene>
    <name evidence="7" type="primary">DTX35_1</name>
    <name evidence="7" type="ORF">CASFOL_003229</name>
</gene>